<dbReference type="Proteomes" id="UP001501759">
    <property type="component" value="Unassembled WGS sequence"/>
</dbReference>
<dbReference type="RefSeq" id="WP_345650184.1">
    <property type="nucleotide sequence ID" value="NZ_BAABKB010000013.1"/>
</dbReference>
<keyword evidence="1" id="KW-0732">Signal</keyword>
<evidence type="ECO:0000313" key="3">
    <source>
        <dbReference type="Proteomes" id="UP001501759"/>
    </source>
</evidence>
<reference evidence="3" key="1">
    <citation type="journal article" date="2019" name="Int. J. Syst. Evol. Microbiol.">
        <title>The Global Catalogue of Microorganisms (GCM) 10K type strain sequencing project: providing services to taxonomists for standard genome sequencing and annotation.</title>
        <authorList>
            <consortium name="The Broad Institute Genomics Platform"/>
            <consortium name="The Broad Institute Genome Sequencing Center for Infectious Disease"/>
            <person name="Wu L."/>
            <person name="Ma J."/>
        </authorList>
    </citation>
    <scope>NUCLEOTIDE SEQUENCE [LARGE SCALE GENOMIC DNA]</scope>
    <source>
        <strain evidence="3">JCM 18409</strain>
    </source>
</reference>
<evidence type="ECO:0000313" key="2">
    <source>
        <dbReference type="EMBL" id="GAA5014572.1"/>
    </source>
</evidence>
<gene>
    <name evidence="2" type="ORF">GCM10023335_38390</name>
</gene>
<protein>
    <recommendedName>
        <fullName evidence="4">Secreted protein</fullName>
    </recommendedName>
</protein>
<organism evidence="2 3">
    <name type="scientific">Streptomyces siamensis</name>
    <dbReference type="NCBI Taxonomy" id="1274986"/>
    <lineage>
        <taxon>Bacteria</taxon>
        <taxon>Bacillati</taxon>
        <taxon>Actinomycetota</taxon>
        <taxon>Actinomycetes</taxon>
        <taxon>Kitasatosporales</taxon>
        <taxon>Streptomycetaceae</taxon>
        <taxon>Streptomyces</taxon>
    </lineage>
</organism>
<proteinExistence type="predicted"/>
<feature type="chain" id="PRO_5045474069" description="Secreted protein" evidence="1">
    <location>
        <begin position="27"/>
        <end position="128"/>
    </location>
</feature>
<name>A0ABP9J044_9ACTN</name>
<accession>A0ABP9J044</accession>
<dbReference type="EMBL" id="BAABKB010000013">
    <property type="protein sequence ID" value="GAA5014572.1"/>
    <property type="molecule type" value="Genomic_DNA"/>
</dbReference>
<evidence type="ECO:0000256" key="1">
    <source>
        <dbReference type="SAM" id="SignalP"/>
    </source>
</evidence>
<keyword evidence="3" id="KW-1185">Reference proteome</keyword>
<feature type="signal peptide" evidence="1">
    <location>
        <begin position="1"/>
        <end position="26"/>
    </location>
</feature>
<sequence>MYVRRPLIAGLATVALLAGVTGAASAESSPAAGPTGDGAQALCKRAPKIDHRIDRALKRLQAGPGRRGSVARLEQRVANAKKAGHDEIATYLKDRLTFRTSLVTTLQQRQKDLKDVRTWCADHDNGAS</sequence>
<evidence type="ECO:0008006" key="4">
    <source>
        <dbReference type="Google" id="ProtNLM"/>
    </source>
</evidence>
<comment type="caution">
    <text evidence="2">The sequence shown here is derived from an EMBL/GenBank/DDBJ whole genome shotgun (WGS) entry which is preliminary data.</text>
</comment>